<dbReference type="GO" id="GO:0005886">
    <property type="term" value="C:plasma membrane"/>
    <property type="evidence" value="ECO:0007669"/>
    <property type="project" value="TreeGrafter"/>
</dbReference>
<accession>A0A212FNB6</accession>
<protein>
    <recommendedName>
        <fullName evidence="6">PKD/REJ-like domain-containing protein</fullName>
    </recommendedName>
</protein>
<evidence type="ECO:0000313" key="8">
    <source>
        <dbReference type="Proteomes" id="UP000007151"/>
    </source>
</evidence>
<sequence length="513" mass="57674">METADPEFRILAPQIICPNHDNIPSVNHDFSVITIQPKSVSDFQLSWIVRWVSVPSLSQRMTLNLWKLIRALEKKLNEQSANDLDYIVKNNEFSWSVSSKAEHVVNVSHIIGSKLEIPAYTLKPGLTYVASCEIKTDSSNIFITDVALTFSVLRRRLQVYLNIDELIVPVNEAFTLEASIIYDDLKDTPIKFEWLCTSNEKSCDFFENRSESIYNVSQGISEEGIYDIHLAVLVLQEVAKTNATIRAINGILPVLQHGHAISESLTLNSIEVNFLYEYIDFTNETYTRQIEAKTKANNGRARLVAECNCSLSFDCRSHGVVYGDLRLHLNQSPDIYNFTVYPESGLALQSLFRVSASASDPDGPLRFTFYYVIDNRTISLASHLDHSAIETHLPYIVGGTDVSVEVCDSLNACSRSKFITVKVYPSDADIDKLADKARAHIRRREITDLTLISISTVLSLSNSQRWEQLTIFTAILHETLPALRTNCSLSERRYSDFTSQLAAAGLDTTQLLG</sequence>
<evidence type="ECO:0000256" key="4">
    <source>
        <dbReference type="ARBA" id="ARBA00022989"/>
    </source>
</evidence>
<name>A0A212FNB6_DANPL</name>
<keyword evidence="8" id="KW-1185">Reference proteome</keyword>
<dbReference type="PANTHER" id="PTHR46730:SF1">
    <property type="entry name" value="PLAT DOMAIN-CONTAINING PROTEIN"/>
    <property type="match status" value="1"/>
</dbReference>
<organism evidence="7 8">
    <name type="scientific">Danaus plexippus plexippus</name>
    <dbReference type="NCBI Taxonomy" id="278856"/>
    <lineage>
        <taxon>Eukaryota</taxon>
        <taxon>Metazoa</taxon>
        <taxon>Ecdysozoa</taxon>
        <taxon>Arthropoda</taxon>
        <taxon>Hexapoda</taxon>
        <taxon>Insecta</taxon>
        <taxon>Pterygota</taxon>
        <taxon>Neoptera</taxon>
        <taxon>Endopterygota</taxon>
        <taxon>Lepidoptera</taxon>
        <taxon>Glossata</taxon>
        <taxon>Ditrysia</taxon>
        <taxon>Papilionoidea</taxon>
        <taxon>Nymphalidae</taxon>
        <taxon>Danainae</taxon>
        <taxon>Danaini</taxon>
        <taxon>Danaina</taxon>
        <taxon>Danaus</taxon>
        <taxon>Danaus</taxon>
    </lineage>
</organism>
<dbReference type="InParanoid" id="A0A212FNB6"/>
<keyword evidence="3" id="KW-0677">Repeat</keyword>
<evidence type="ECO:0000256" key="1">
    <source>
        <dbReference type="ARBA" id="ARBA00004370"/>
    </source>
</evidence>
<comment type="subcellular location">
    <subcellularLocation>
        <location evidence="1">Membrane</location>
    </subcellularLocation>
</comment>
<evidence type="ECO:0000313" key="7">
    <source>
        <dbReference type="EMBL" id="OWR55225.1"/>
    </source>
</evidence>
<dbReference type="GO" id="GO:0005261">
    <property type="term" value="F:monoatomic cation channel activity"/>
    <property type="evidence" value="ECO:0007669"/>
    <property type="project" value="TreeGrafter"/>
</dbReference>
<gene>
    <name evidence="7" type="ORF">KGM_202292</name>
</gene>
<evidence type="ECO:0000256" key="5">
    <source>
        <dbReference type="ARBA" id="ARBA00023136"/>
    </source>
</evidence>
<dbReference type="EMBL" id="AGBW02006247">
    <property type="protein sequence ID" value="OWR55225.1"/>
    <property type="molecule type" value="Genomic_DNA"/>
</dbReference>
<dbReference type="AlphaFoldDB" id="A0A212FNB6"/>
<evidence type="ECO:0000256" key="3">
    <source>
        <dbReference type="ARBA" id="ARBA00022737"/>
    </source>
</evidence>
<dbReference type="GO" id="GO:0006816">
    <property type="term" value="P:calcium ion transport"/>
    <property type="evidence" value="ECO:0007669"/>
    <property type="project" value="TreeGrafter"/>
</dbReference>
<dbReference type="InterPro" id="IPR002859">
    <property type="entry name" value="PKD/REJ-like"/>
</dbReference>
<feature type="domain" description="PKD/REJ-like" evidence="6">
    <location>
        <begin position="321"/>
        <end position="431"/>
    </location>
</feature>
<dbReference type="KEGG" id="dpl:KGM_202292"/>
<dbReference type="Proteomes" id="UP000007151">
    <property type="component" value="Unassembled WGS sequence"/>
</dbReference>
<proteinExistence type="predicted"/>
<dbReference type="STRING" id="278856.A0A212FNB6"/>
<keyword evidence="5" id="KW-0472">Membrane</keyword>
<reference evidence="7 8" key="1">
    <citation type="journal article" date="2011" name="Cell">
        <title>The monarch butterfly genome yields insights into long-distance migration.</title>
        <authorList>
            <person name="Zhan S."/>
            <person name="Merlin C."/>
            <person name="Boore J.L."/>
            <person name="Reppert S.M."/>
        </authorList>
    </citation>
    <scope>NUCLEOTIDE SEQUENCE [LARGE SCALE GENOMIC DNA]</scope>
    <source>
        <strain evidence="7">F-2</strain>
    </source>
</reference>
<keyword evidence="2" id="KW-0812">Transmembrane</keyword>
<comment type="caution">
    <text evidence="7">The sequence shown here is derived from an EMBL/GenBank/DDBJ whole genome shotgun (WGS) entry which is preliminary data.</text>
</comment>
<evidence type="ECO:0000256" key="2">
    <source>
        <dbReference type="ARBA" id="ARBA00022692"/>
    </source>
</evidence>
<evidence type="ECO:0000259" key="6">
    <source>
        <dbReference type="Pfam" id="PF02010"/>
    </source>
</evidence>
<dbReference type="Pfam" id="PF02010">
    <property type="entry name" value="REJ"/>
    <property type="match status" value="1"/>
</dbReference>
<keyword evidence="4" id="KW-1133">Transmembrane helix</keyword>
<dbReference type="PANTHER" id="PTHR46730">
    <property type="entry name" value="POLYCYSTIN-1"/>
    <property type="match status" value="1"/>
</dbReference>